<protein>
    <submittedName>
        <fullName evidence="2">Uncharacterized protein</fullName>
    </submittedName>
</protein>
<evidence type="ECO:0000313" key="3">
    <source>
        <dbReference type="EMBL" id="CAF4982414.1"/>
    </source>
</evidence>
<dbReference type="Proteomes" id="UP000663873">
    <property type="component" value="Unassembled WGS sequence"/>
</dbReference>
<reference evidence="2" key="1">
    <citation type="submission" date="2021-02" db="EMBL/GenBank/DDBJ databases">
        <authorList>
            <person name="Nowell W R."/>
        </authorList>
    </citation>
    <scope>NUCLEOTIDE SEQUENCE</scope>
</reference>
<feature type="non-terminal residue" evidence="2">
    <location>
        <position position="1"/>
    </location>
</feature>
<feature type="region of interest" description="Disordered" evidence="1">
    <location>
        <begin position="1"/>
        <end position="21"/>
    </location>
</feature>
<keyword evidence="4" id="KW-1185">Reference proteome</keyword>
<accession>A0A820PJE4</accession>
<evidence type="ECO:0000313" key="4">
    <source>
        <dbReference type="Proteomes" id="UP000663873"/>
    </source>
</evidence>
<dbReference type="Proteomes" id="UP000663848">
    <property type="component" value="Unassembled WGS sequence"/>
</dbReference>
<dbReference type="EMBL" id="CAJOBR010028670">
    <property type="protein sequence ID" value="CAF4982414.1"/>
    <property type="molecule type" value="Genomic_DNA"/>
</dbReference>
<evidence type="ECO:0000256" key="1">
    <source>
        <dbReference type="SAM" id="MobiDB-lite"/>
    </source>
</evidence>
<organism evidence="2 4">
    <name type="scientific">Rotaria socialis</name>
    <dbReference type="NCBI Taxonomy" id="392032"/>
    <lineage>
        <taxon>Eukaryota</taxon>
        <taxon>Metazoa</taxon>
        <taxon>Spiralia</taxon>
        <taxon>Gnathifera</taxon>
        <taxon>Rotifera</taxon>
        <taxon>Eurotatoria</taxon>
        <taxon>Bdelloidea</taxon>
        <taxon>Philodinida</taxon>
        <taxon>Philodinidae</taxon>
        <taxon>Rotaria</taxon>
    </lineage>
</organism>
<feature type="compositionally biased region" description="Polar residues" evidence="1">
    <location>
        <begin position="1"/>
        <end position="12"/>
    </location>
</feature>
<dbReference type="EMBL" id="CAJOBP010003399">
    <property type="protein sequence ID" value="CAF4403453.1"/>
    <property type="molecule type" value="Genomic_DNA"/>
</dbReference>
<proteinExistence type="predicted"/>
<evidence type="ECO:0000313" key="2">
    <source>
        <dbReference type="EMBL" id="CAF4403453.1"/>
    </source>
</evidence>
<sequence length="156" mass="17543">IDSRLSTPSSSHTIHHLPQLSSNDHQYQSIASLNSQTISHQIVVINPKERLSANNPMLTSSSLKDLLSSQTSLQKQNFIVPPNPSSIQNSSAINNNQAKTSINTHKHTNNTNDDGLYLRYERESPSTQTSYHFSYVIDEYSSSTQKRLRYVSINDL</sequence>
<dbReference type="AlphaFoldDB" id="A0A820PJE4"/>
<name>A0A820PJE4_9BILA</name>
<gene>
    <name evidence="3" type="ORF">QYT958_LOCUS36293</name>
    <name evidence="2" type="ORF">UJA718_LOCUS19285</name>
</gene>
<comment type="caution">
    <text evidence="2">The sequence shown here is derived from an EMBL/GenBank/DDBJ whole genome shotgun (WGS) entry which is preliminary data.</text>
</comment>